<sequence>LPIIPLTHLGTVCFFSLIVLGVSAHLIFVTEQVGIYFTFTAFAIAIAALTLITLPLFLIIGFVRKGALFNYIIVEIGVLGLFWVLWLATASFTADQLVLLPINCDFNYSDCHEPQAVNAFSWLNWLILTAYWPFLLVMAIIQQNRGNPVWTKSVGEVNMFAPGVVVATQVYPPQQQQPVMYSPQPMQQQPQMGYPPNTPGATYAPVPTQGGYAPPQPQVGYAPTPPPQQPQ</sequence>
<protein>
    <recommendedName>
        <fullName evidence="5">MARVEL domain-containing protein</fullName>
    </recommendedName>
</protein>
<evidence type="ECO:0008006" key="5">
    <source>
        <dbReference type="Google" id="ProtNLM"/>
    </source>
</evidence>
<feature type="transmembrane region" description="Helical" evidence="2">
    <location>
        <begin position="122"/>
        <end position="141"/>
    </location>
</feature>
<feature type="non-terminal residue" evidence="3">
    <location>
        <position position="1"/>
    </location>
</feature>
<dbReference type="STRING" id="946122.A0A0C2XEJ6"/>
<feature type="compositionally biased region" description="Low complexity" evidence="1">
    <location>
        <begin position="178"/>
        <end position="195"/>
    </location>
</feature>
<organism evidence="3 4">
    <name type="scientific">Amanita muscaria (strain Koide BX008)</name>
    <dbReference type="NCBI Taxonomy" id="946122"/>
    <lineage>
        <taxon>Eukaryota</taxon>
        <taxon>Fungi</taxon>
        <taxon>Dikarya</taxon>
        <taxon>Basidiomycota</taxon>
        <taxon>Agaricomycotina</taxon>
        <taxon>Agaricomycetes</taxon>
        <taxon>Agaricomycetidae</taxon>
        <taxon>Agaricales</taxon>
        <taxon>Pluteineae</taxon>
        <taxon>Amanitaceae</taxon>
        <taxon>Amanita</taxon>
    </lineage>
</organism>
<evidence type="ECO:0000313" key="3">
    <source>
        <dbReference type="EMBL" id="KIL67253.1"/>
    </source>
</evidence>
<dbReference type="HOGENOM" id="CLU_083413_1_1_1"/>
<keyword evidence="2" id="KW-1133">Transmembrane helix</keyword>
<reference evidence="3 4" key="1">
    <citation type="submission" date="2014-04" db="EMBL/GenBank/DDBJ databases">
        <title>Evolutionary Origins and Diversification of the Mycorrhizal Mutualists.</title>
        <authorList>
            <consortium name="DOE Joint Genome Institute"/>
            <consortium name="Mycorrhizal Genomics Consortium"/>
            <person name="Kohler A."/>
            <person name="Kuo A."/>
            <person name="Nagy L.G."/>
            <person name="Floudas D."/>
            <person name="Copeland A."/>
            <person name="Barry K.W."/>
            <person name="Cichocki N."/>
            <person name="Veneault-Fourrey C."/>
            <person name="LaButti K."/>
            <person name="Lindquist E.A."/>
            <person name="Lipzen A."/>
            <person name="Lundell T."/>
            <person name="Morin E."/>
            <person name="Murat C."/>
            <person name="Riley R."/>
            <person name="Ohm R."/>
            <person name="Sun H."/>
            <person name="Tunlid A."/>
            <person name="Henrissat B."/>
            <person name="Grigoriev I.V."/>
            <person name="Hibbett D.S."/>
            <person name="Martin F."/>
        </authorList>
    </citation>
    <scope>NUCLEOTIDE SEQUENCE [LARGE SCALE GENOMIC DNA]</scope>
    <source>
        <strain evidence="3 4">Koide BX008</strain>
    </source>
</reference>
<keyword evidence="4" id="KW-1185">Reference proteome</keyword>
<dbReference type="OrthoDB" id="3364107at2759"/>
<keyword evidence="2" id="KW-0472">Membrane</keyword>
<feature type="transmembrane region" description="Helical" evidence="2">
    <location>
        <begin position="68"/>
        <end position="88"/>
    </location>
</feature>
<feature type="transmembrane region" description="Helical" evidence="2">
    <location>
        <begin position="35"/>
        <end position="61"/>
    </location>
</feature>
<accession>A0A0C2XEJ6</accession>
<feature type="transmembrane region" description="Helical" evidence="2">
    <location>
        <begin position="12"/>
        <end position="29"/>
    </location>
</feature>
<feature type="region of interest" description="Disordered" evidence="1">
    <location>
        <begin position="178"/>
        <end position="231"/>
    </location>
</feature>
<keyword evidence="2" id="KW-0812">Transmembrane</keyword>
<name>A0A0C2XEJ6_AMAMK</name>
<evidence type="ECO:0000313" key="4">
    <source>
        <dbReference type="Proteomes" id="UP000054549"/>
    </source>
</evidence>
<dbReference type="InParanoid" id="A0A0C2XEJ6"/>
<evidence type="ECO:0000256" key="1">
    <source>
        <dbReference type="SAM" id="MobiDB-lite"/>
    </source>
</evidence>
<gene>
    <name evidence="3" type="ORF">M378DRAFT_58682</name>
</gene>
<dbReference type="AlphaFoldDB" id="A0A0C2XEJ6"/>
<feature type="non-terminal residue" evidence="3">
    <location>
        <position position="231"/>
    </location>
</feature>
<proteinExistence type="predicted"/>
<dbReference type="EMBL" id="KN818232">
    <property type="protein sequence ID" value="KIL67253.1"/>
    <property type="molecule type" value="Genomic_DNA"/>
</dbReference>
<dbReference type="Proteomes" id="UP000054549">
    <property type="component" value="Unassembled WGS sequence"/>
</dbReference>
<evidence type="ECO:0000256" key="2">
    <source>
        <dbReference type="SAM" id="Phobius"/>
    </source>
</evidence>